<organism evidence="1 2">
    <name type="scientific">Nocardiopsis alborubida</name>
    <dbReference type="NCBI Taxonomy" id="146802"/>
    <lineage>
        <taxon>Bacteria</taxon>
        <taxon>Bacillati</taxon>
        <taxon>Actinomycetota</taxon>
        <taxon>Actinomycetes</taxon>
        <taxon>Streptosporangiales</taxon>
        <taxon>Nocardiopsidaceae</taxon>
        <taxon>Nocardiopsis</taxon>
    </lineage>
</organism>
<gene>
    <name evidence="1" type="ORF">HGB44_03500</name>
</gene>
<dbReference type="CDD" id="cd00882">
    <property type="entry name" value="Ras_like_GTPase"/>
    <property type="match status" value="1"/>
</dbReference>
<dbReference type="EMBL" id="JAAXPG010000002">
    <property type="protein sequence ID" value="NKY96743.1"/>
    <property type="molecule type" value="Genomic_DNA"/>
</dbReference>
<proteinExistence type="predicted"/>
<evidence type="ECO:0000313" key="1">
    <source>
        <dbReference type="EMBL" id="NKY96743.1"/>
    </source>
</evidence>
<protein>
    <submittedName>
        <fullName evidence="1">GTPase domain-containing protein</fullName>
    </submittedName>
</protein>
<sequence length="252" mass="27785">MPRSTPPGPGSAELVRRVYDACAQIGRPLSVGELAEQLACPPAVVGVAVSDLIHQHRLCLYTGSHQRRTGPGRYVLERLRDRLRERAPYSADTVKFVVVGEDDRDVTTFLTHISGEHPFPVSSQEGRTEVEGVVSRVDADLYLAVLGVHQVQVLREQWPDLMREADGALLLTRSDELTRSRSAARLLANQASVPYITVVHLADEDDLDSPRVHEELQLEEMVPVVMVDIHSPASATTALADLCTWALDEGER</sequence>
<evidence type="ECO:0000313" key="2">
    <source>
        <dbReference type="Proteomes" id="UP000553209"/>
    </source>
</evidence>
<name>A0A7X6RNP1_9ACTN</name>
<dbReference type="AlphaFoldDB" id="A0A7X6RNP1"/>
<accession>A0A7X6RNP1</accession>
<comment type="caution">
    <text evidence="1">The sequence shown here is derived from an EMBL/GenBank/DDBJ whole genome shotgun (WGS) entry which is preliminary data.</text>
</comment>
<dbReference type="SUPFAM" id="SSF52540">
    <property type="entry name" value="P-loop containing nucleoside triphosphate hydrolases"/>
    <property type="match status" value="1"/>
</dbReference>
<dbReference type="InterPro" id="IPR027417">
    <property type="entry name" value="P-loop_NTPase"/>
</dbReference>
<reference evidence="1 2" key="1">
    <citation type="submission" date="2020-04" db="EMBL/GenBank/DDBJ databases">
        <title>MicrobeNet Type strains.</title>
        <authorList>
            <person name="Nicholson A.C."/>
        </authorList>
    </citation>
    <scope>NUCLEOTIDE SEQUENCE [LARGE SCALE GENOMIC DNA]</scope>
    <source>
        <strain evidence="1 2">ATCC 23612</strain>
    </source>
</reference>
<dbReference type="RefSeq" id="WP_168443937.1">
    <property type="nucleotide sequence ID" value="NZ_JAAXPG010000002.1"/>
</dbReference>
<keyword evidence="2" id="KW-1185">Reference proteome</keyword>
<dbReference type="Proteomes" id="UP000553209">
    <property type="component" value="Unassembled WGS sequence"/>
</dbReference>